<keyword evidence="7 15" id="KW-0862">Zinc</keyword>
<dbReference type="FunFam" id="2.60.40.200:FF:000008">
    <property type="entry name" value="Superoxide dismutase [Cu-Zn]"/>
    <property type="match status" value="1"/>
</dbReference>
<evidence type="ECO:0000256" key="15">
    <source>
        <dbReference type="RuleBase" id="RU000393"/>
    </source>
</evidence>
<dbReference type="EC" id="1.15.1.1" evidence="15"/>
<dbReference type="SUPFAM" id="SSF49329">
    <property type="entry name" value="Cu,Zn superoxide dismutase-like"/>
    <property type="match status" value="1"/>
</dbReference>
<evidence type="ECO:0000256" key="17">
    <source>
        <dbReference type="SAM" id="SignalP"/>
    </source>
</evidence>
<comment type="function">
    <text evidence="14">Protect the extracellular space from toxic effect of reactive oxygen intermediates by converting superoxide radicals into hydrogen peroxide and oxygen.</text>
</comment>
<dbReference type="Gene3D" id="2.60.40.200">
    <property type="entry name" value="Superoxide dismutase, copper/zinc binding domain"/>
    <property type="match status" value="1"/>
</dbReference>
<evidence type="ECO:0000256" key="16">
    <source>
        <dbReference type="SAM" id="MobiDB-lite"/>
    </source>
</evidence>
<dbReference type="PROSITE" id="PS00087">
    <property type="entry name" value="SOD_CU_ZN_1"/>
    <property type="match status" value="1"/>
</dbReference>
<evidence type="ECO:0000256" key="2">
    <source>
        <dbReference type="ARBA" id="ARBA00004601"/>
    </source>
</evidence>
<comment type="caution">
    <text evidence="19">The sequence shown here is derived from an EMBL/GenBank/DDBJ whole genome shotgun (WGS) entry which is preliminary data.</text>
</comment>
<keyword evidence="13" id="KW-0325">Glycoprotein</keyword>
<evidence type="ECO:0000313" key="20">
    <source>
        <dbReference type="Proteomes" id="UP001474421"/>
    </source>
</evidence>
<proteinExistence type="inferred from homology"/>
<evidence type="ECO:0000256" key="7">
    <source>
        <dbReference type="ARBA" id="ARBA00022833"/>
    </source>
</evidence>
<comment type="subcellular location">
    <subcellularLocation>
        <location evidence="2">Golgi apparatus</location>
        <location evidence="2">trans-Golgi network</location>
    </subcellularLocation>
    <subcellularLocation>
        <location evidence="1">Secreted</location>
        <location evidence="1">Extracellular space</location>
    </subcellularLocation>
</comment>
<keyword evidence="10 15" id="KW-0186">Copper</keyword>
<dbReference type="GO" id="GO:0004784">
    <property type="term" value="F:superoxide dismutase activity"/>
    <property type="evidence" value="ECO:0007669"/>
    <property type="project" value="UniProtKB-EC"/>
</dbReference>
<dbReference type="InterPro" id="IPR001424">
    <property type="entry name" value="SOD_Cu_Zn_dom"/>
</dbReference>
<dbReference type="PRINTS" id="PR00068">
    <property type="entry name" value="CUZNDISMTASE"/>
</dbReference>
<dbReference type="GO" id="GO:0005507">
    <property type="term" value="F:copper ion binding"/>
    <property type="evidence" value="ECO:0007669"/>
    <property type="project" value="InterPro"/>
</dbReference>
<comment type="function">
    <text evidence="15">Destroys radicals which are normally produced within the cells and which are toxic to biological systems.</text>
</comment>
<evidence type="ECO:0000256" key="1">
    <source>
        <dbReference type="ARBA" id="ARBA00004239"/>
    </source>
</evidence>
<keyword evidence="8" id="KW-0049">Antioxidant</keyword>
<evidence type="ECO:0000256" key="4">
    <source>
        <dbReference type="ARBA" id="ARBA00022525"/>
    </source>
</evidence>
<sequence length="432" mass="46608">MKGLTWSNMLLLLLLTPSLVLCDTNITVVWEDAPSTISPLVDMQNKINDLWLSLLYPQLYDDIFKANRTAYACCAVKPSSKLEAEKPQVTGSVLFKQGYPHGKLEVIFYLDGFPVNSSARAIHIHQYGDLSDGCDSAGSHYNPWKVNHPHHPGDFGNFEPQEGKVRRFKLNLKATLFGPQTILGRSVVIHEQKDDLGKGGNKGSLEHGNAGLRLACCVIGTSCSPSSPPALAVHCASHPRRSQSQQPPSPCRLSVLPSHDAQSQQPPSPCRLPTLPSHDAQSQQPPSPCHSLRFPPTALAVPAAPQHLSFARASLPRRSQFQQPPSTCHLSVLPSHNAHTPSSPSALAVCPRFPPMTFSSSSPPALAICCASHPWCSQFQQSPSTSHLPTLPSHDACSPSSPPTLVCPYFPPTTLAVPGAPQPLPFAHAFLP</sequence>
<comment type="cofactor">
    <cofactor evidence="15">
        <name>Cu cation</name>
        <dbReference type="ChEBI" id="CHEBI:23378"/>
    </cofactor>
    <text evidence="15">Binds 1 copper ion per subunit.</text>
</comment>
<evidence type="ECO:0000256" key="11">
    <source>
        <dbReference type="ARBA" id="ARBA00023034"/>
    </source>
</evidence>
<dbReference type="InterPro" id="IPR018152">
    <property type="entry name" value="SOD_Cu/Zn_BS"/>
</dbReference>
<feature type="region of interest" description="Disordered" evidence="16">
    <location>
        <begin position="230"/>
        <end position="294"/>
    </location>
</feature>
<evidence type="ECO:0000259" key="18">
    <source>
        <dbReference type="Pfam" id="PF00080"/>
    </source>
</evidence>
<comment type="cofactor">
    <cofactor evidence="15">
        <name>Zn(2+)</name>
        <dbReference type="ChEBI" id="CHEBI:29105"/>
    </cofactor>
    <text evidence="15">Binds 1 zinc ion per subunit.</text>
</comment>
<dbReference type="InterPro" id="IPR024134">
    <property type="entry name" value="SOD_Cu/Zn_/chaperone"/>
</dbReference>
<dbReference type="CDD" id="cd00305">
    <property type="entry name" value="Cu-Zn_Superoxide_Dismutase"/>
    <property type="match status" value="1"/>
</dbReference>
<evidence type="ECO:0000256" key="9">
    <source>
        <dbReference type="ARBA" id="ARBA00023002"/>
    </source>
</evidence>
<evidence type="ECO:0000256" key="14">
    <source>
        <dbReference type="ARBA" id="ARBA00060347"/>
    </source>
</evidence>
<feature type="chain" id="PRO_5044013314" description="Superoxide dismutase [Cu-Zn]" evidence="17">
    <location>
        <begin position="23"/>
        <end position="432"/>
    </location>
</feature>
<dbReference type="PROSITE" id="PS00332">
    <property type="entry name" value="SOD_CU_ZN_2"/>
    <property type="match status" value="1"/>
</dbReference>
<evidence type="ECO:0000313" key="19">
    <source>
        <dbReference type="EMBL" id="KAK9399254.1"/>
    </source>
</evidence>
<protein>
    <recommendedName>
        <fullName evidence="15">Superoxide dismutase [Cu-Zn]</fullName>
        <ecNumber evidence="15">1.15.1.1</ecNumber>
    </recommendedName>
</protein>
<evidence type="ECO:0000256" key="8">
    <source>
        <dbReference type="ARBA" id="ARBA00022862"/>
    </source>
</evidence>
<comment type="similarity">
    <text evidence="3 15">Belongs to the Cu-Zn superoxide dismutase family.</text>
</comment>
<comment type="catalytic activity">
    <reaction evidence="15">
        <text>2 superoxide + 2 H(+) = H2O2 + O2</text>
        <dbReference type="Rhea" id="RHEA:20696"/>
        <dbReference type="ChEBI" id="CHEBI:15378"/>
        <dbReference type="ChEBI" id="CHEBI:15379"/>
        <dbReference type="ChEBI" id="CHEBI:16240"/>
        <dbReference type="ChEBI" id="CHEBI:18421"/>
        <dbReference type="EC" id="1.15.1.1"/>
    </reaction>
</comment>
<keyword evidence="20" id="KW-1185">Reference proteome</keyword>
<dbReference type="Proteomes" id="UP001474421">
    <property type="component" value="Unassembled WGS sequence"/>
</dbReference>
<keyword evidence="9 15" id="KW-0560">Oxidoreductase</keyword>
<dbReference type="PANTHER" id="PTHR10003">
    <property type="entry name" value="SUPEROXIDE DISMUTASE CU-ZN -RELATED"/>
    <property type="match status" value="1"/>
</dbReference>
<keyword evidence="5 15" id="KW-0479">Metal-binding</keyword>
<evidence type="ECO:0000256" key="12">
    <source>
        <dbReference type="ARBA" id="ARBA00023157"/>
    </source>
</evidence>
<dbReference type="EMBL" id="JAOTOJ010000007">
    <property type="protein sequence ID" value="KAK9399254.1"/>
    <property type="molecule type" value="Genomic_DNA"/>
</dbReference>
<accession>A0AAW1BAP8</accession>
<keyword evidence="6 17" id="KW-0732">Signal</keyword>
<evidence type="ECO:0000256" key="13">
    <source>
        <dbReference type="ARBA" id="ARBA00023180"/>
    </source>
</evidence>
<evidence type="ECO:0000256" key="5">
    <source>
        <dbReference type="ARBA" id="ARBA00022723"/>
    </source>
</evidence>
<evidence type="ECO:0000256" key="3">
    <source>
        <dbReference type="ARBA" id="ARBA00010457"/>
    </source>
</evidence>
<evidence type="ECO:0000256" key="10">
    <source>
        <dbReference type="ARBA" id="ARBA00023008"/>
    </source>
</evidence>
<organism evidence="19 20">
    <name type="scientific">Crotalus adamanteus</name>
    <name type="common">Eastern diamondback rattlesnake</name>
    <dbReference type="NCBI Taxonomy" id="8729"/>
    <lineage>
        <taxon>Eukaryota</taxon>
        <taxon>Metazoa</taxon>
        <taxon>Chordata</taxon>
        <taxon>Craniata</taxon>
        <taxon>Vertebrata</taxon>
        <taxon>Euteleostomi</taxon>
        <taxon>Lepidosauria</taxon>
        <taxon>Squamata</taxon>
        <taxon>Bifurcata</taxon>
        <taxon>Unidentata</taxon>
        <taxon>Episquamata</taxon>
        <taxon>Toxicofera</taxon>
        <taxon>Serpentes</taxon>
        <taxon>Colubroidea</taxon>
        <taxon>Viperidae</taxon>
        <taxon>Crotalinae</taxon>
        <taxon>Crotalus</taxon>
    </lineage>
</organism>
<name>A0AAW1BAP8_CROAD</name>
<keyword evidence="12" id="KW-1015">Disulfide bond</keyword>
<dbReference type="InterPro" id="IPR036423">
    <property type="entry name" value="SOD-like_Cu/Zn_dom_sf"/>
</dbReference>
<dbReference type="Pfam" id="PF00080">
    <property type="entry name" value="Sod_Cu"/>
    <property type="match status" value="1"/>
</dbReference>
<gene>
    <name evidence="19" type="ORF">NXF25_014223</name>
</gene>
<dbReference type="GO" id="GO:0005576">
    <property type="term" value="C:extracellular region"/>
    <property type="evidence" value="ECO:0007669"/>
    <property type="project" value="UniProtKB-SubCell"/>
</dbReference>
<keyword evidence="11" id="KW-0333">Golgi apparatus</keyword>
<evidence type="ECO:0000256" key="6">
    <source>
        <dbReference type="ARBA" id="ARBA00022729"/>
    </source>
</evidence>
<keyword evidence="4" id="KW-0964">Secreted</keyword>
<feature type="signal peptide" evidence="17">
    <location>
        <begin position="1"/>
        <end position="22"/>
    </location>
</feature>
<feature type="domain" description="Superoxide dismutase copper/zinc binding" evidence="18">
    <location>
        <begin position="89"/>
        <end position="219"/>
    </location>
</feature>
<dbReference type="GO" id="GO:0005794">
    <property type="term" value="C:Golgi apparatus"/>
    <property type="evidence" value="ECO:0007669"/>
    <property type="project" value="UniProtKB-SubCell"/>
</dbReference>
<reference evidence="19 20" key="1">
    <citation type="journal article" date="2024" name="Proc. Natl. Acad. Sci. U.S.A.">
        <title>The genetic regulatory architecture and epigenomic basis for age-related changes in rattlesnake venom.</title>
        <authorList>
            <person name="Hogan M.P."/>
            <person name="Holding M.L."/>
            <person name="Nystrom G.S."/>
            <person name="Colston T.J."/>
            <person name="Bartlett D.A."/>
            <person name="Mason A.J."/>
            <person name="Ellsworth S.A."/>
            <person name="Rautsaw R.M."/>
            <person name="Lawrence K.C."/>
            <person name="Strickland J.L."/>
            <person name="He B."/>
            <person name="Fraser P."/>
            <person name="Margres M.J."/>
            <person name="Gilbert D.M."/>
            <person name="Gibbs H.L."/>
            <person name="Parkinson C.L."/>
            <person name="Rokyta D.R."/>
        </authorList>
    </citation>
    <scope>NUCLEOTIDE SEQUENCE [LARGE SCALE GENOMIC DNA]</scope>
    <source>
        <strain evidence="19">DRR0105</strain>
    </source>
</reference>
<dbReference type="AlphaFoldDB" id="A0AAW1BAP8"/>